<sequence length="256" mass="28482">MDDERLRPTQLPLNDLATAYVQAGQTLFLAILDDIAARVRLAHPEAAYLEIGIDADGDVELHGIWSAQESAIGTCRLLYDPHDDPEQEWRDGPLDLDELVDDLGRVLTGSFLHHWGVVEPHPVYEHRDRRWLVLPPADRAATVAAIVRGHVPDAESLICRFAERGERIAVGFEQVTLSGGGTISVPCPLCSPETEDGPWPRDVSHELARILGQLYALPHLRGRHLTPCVDITAEHEGQLWQLVFPYRDHKKGAESS</sequence>
<accession>A0ABM6V705</accession>
<dbReference type="Proteomes" id="UP000245051">
    <property type="component" value="Chromosome"/>
</dbReference>
<evidence type="ECO:0000313" key="2">
    <source>
        <dbReference type="Proteomes" id="UP000245051"/>
    </source>
</evidence>
<evidence type="ECO:0000313" key="1">
    <source>
        <dbReference type="EMBL" id="AWK09619.1"/>
    </source>
</evidence>
<protein>
    <submittedName>
        <fullName evidence="1">Uncharacterized protein</fullName>
    </submittedName>
</protein>
<reference evidence="1 2" key="1">
    <citation type="submission" date="2018-05" db="EMBL/GenBank/DDBJ databases">
        <title>Complete genome sequence of the Type Strain of Streptomyces spongiicola HNM0071, the producer of staurosporine.</title>
        <authorList>
            <person name="Zhou S."/>
            <person name="Huang X."/>
        </authorList>
    </citation>
    <scope>NUCLEOTIDE SEQUENCE [LARGE SCALE GENOMIC DNA]</scope>
    <source>
        <strain evidence="1 2">HNM0071</strain>
    </source>
</reference>
<dbReference type="RefSeq" id="WP_109294588.1">
    <property type="nucleotide sequence ID" value="NZ_CP029254.1"/>
</dbReference>
<keyword evidence="2" id="KW-1185">Reference proteome</keyword>
<organism evidence="1 2">
    <name type="scientific">Streptomyces spongiicola</name>
    <dbReference type="NCBI Taxonomy" id="1690221"/>
    <lineage>
        <taxon>Bacteria</taxon>
        <taxon>Bacillati</taxon>
        <taxon>Actinomycetota</taxon>
        <taxon>Actinomycetes</taxon>
        <taxon>Kitasatosporales</taxon>
        <taxon>Streptomycetaceae</taxon>
        <taxon>Streptomyces</taxon>
    </lineage>
</organism>
<dbReference type="EMBL" id="CP029254">
    <property type="protein sequence ID" value="AWK09619.1"/>
    <property type="molecule type" value="Genomic_DNA"/>
</dbReference>
<gene>
    <name evidence="1" type="ORF">DDQ41_12565</name>
</gene>
<name>A0ABM6V705_9ACTN</name>
<proteinExistence type="predicted"/>